<dbReference type="InterPro" id="IPR043197">
    <property type="entry name" value="Plakin"/>
</dbReference>
<evidence type="ECO:0000256" key="3">
    <source>
        <dbReference type="SAM" id="MobiDB-lite"/>
    </source>
</evidence>
<name>A0A1S3HWS4_LINAN</name>
<dbReference type="Gene3D" id="3.90.1290.10">
    <property type="entry name" value="Plakin repeat"/>
    <property type="match status" value="1"/>
</dbReference>
<dbReference type="OrthoDB" id="2250192at2759"/>
<dbReference type="InterPro" id="IPR035915">
    <property type="entry name" value="Plakin_repeat_sf"/>
</dbReference>
<evidence type="ECO:0000313" key="6">
    <source>
        <dbReference type="RefSeq" id="XP_013390485.1"/>
    </source>
</evidence>
<dbReference type="GO" id="GO:0045104">
    <property type="term" value="P:intermediate filament cytoskeleton organization"/>
    <property type="evidence" value="ECO:0007669"/>
    <property type="project" value="InterPro"/>
</dbReference>
<feature type="compositionally biased region" description="Basic residues" evidence="3">
    <location>
        <begin position="1"/>
        <end position="21"/>
    </location>
</feature>
<dbReference type="GO" id="GO:0005882">
    <property type="term" value="C:intermediate filament"/>
    <property type="evidence" value="ECO:0007669"/>
    <property type="project" value="TreeGrafter"/>
</dbReference>
<keyword evidence="5" id="KW-1185">Reference proteome</keyword>
<dbReference type="SUPFAM" id="SSF46966">
    <property type="entry name" value="Spectrin repeat"/>
    <property type="match status" value="1"/>
</dbReference>
<dbReference type="SUPFAM" id="SSF75399">
    <property type="entry name" value="Plakin repeat"/>
    <property type="match status" value="1"/>
</dbReference>
<feature type="non-terminal residue" evidence="6">
    <location>
        <position position="617"/>
    </location>
</feature>
<dbReference type="GeneID" id="106158905"/>
<dbReference type="AlphaFoldDB" id="A0A1S3HWS4"/>
<evidence type="ECO:0000256" key="1">
    <source>
        <dbReference type="ARBA" id="ARBA00022553"/>
    </source>
</evidence>
<protein>
    <submittedName>
        <fullName evidence="6">Dystonin</fullName>
    </submittedName>
</protein>
<dbReference type="PANTHER" id="PTHR23169">
    <property type="entry name" value="ENVOPLAKIN"/>
    <property type="match status" value="1"/>
</dbReference>
<feature type="domain" description="Desmoplakin SH3" evidence="4">
    <location>
        <begin position="267"/>
        <end position="331"/>
    </location>
</feature>
<dbReference type="GO" id="GO:0016020">
    <property type="term" value="C:membrane"/>
    <property type="evidence" value="ECO:0007669"/>
    <property type="project" value="TreeGrafter"/>
</dbReference>
<dbReference type="RefSeq" id="XP_013390485.1">
    <property type="nucleotide sequence ID" value="XM_013535031.2"/>
</dbReference>
<dbReference type="InterPro" id="IPR041615">
    <property type="entry name" value="Desmoplakin_SH3"/>
</dbReference>
<feature type="compositionally biased region" description="Low complexity" evidence="3">
    <location>
        <begin position="22"/>
        <end position="33"/>
    </location>
</feature>
<organism evidence="5 6">
    <name type="scientific">Lingula anatina</name>
    <name type="common">Brachiopod</name>
    <name type="synonym">Lingula unguis</name>
    <dbReference type="NCBI Taxonomy" id="7574"/>
    <lineage>
        <taxon>Eukaryota</taxon>
        <taxon>Metazoa</taxon>
        <taxon>Spiralia</taxon>
        <taxon>Lophotrochozoa</taxon>
        <taxon>Brachiopoda</taxon>
        <taxon>Linguliformea</taxon>
        <taxon>Lingulata</taxon>
        <taxon>Lingulida</taxon>
        <taxon>Linguloidea</taxon>
        <taxon>Lingulidae</taxon>
        <taxon>Lingula</taxon>
    </lineage>
</organism>
<dbReference type="InParanoid" id="A0A1S3HWS4"/>
<proteinExistence type="predicted"/>
<accession>A0A1S3HWS4</accession>
<evidence type="ECO:0000313" key="5">
    <source>
        <dbReference type="Proteomes" id="UP000085678"/>
    </source>
</evidence>
<dbReference type="Gene3D" id="2.30.30.40">
    <property type="entry name" value="SH3 Domains"/>
    <property type="match status" value="1"/>
</dbReference>
<gene>
    <name evidence="6" type="primary">LOC106158905</name>
</gene>
<dbReference type="KEGG" id="lak:106158905"/>
<reference evidence="6" key="1">
    <citation type="submission" date="2025-08" db="UniProtKB">
        <authorList>
            <consortium name="RefSeq"/>
        </authorList>
    </citation>
    <scope>IDENTIFICATION</scope>
    <source>
        <tissue evidence="6">Gonads</tissue>
    </source>
</reference>
<dbReference type="PANTHER" id="PTHR23169:SF23">
    <property type="entry name" value="SHORT STOP, ISOFORM H"/>
    <property type="match status" value="1"/>
</dbReference>
<dbReference type="Pfam" id="PF17902">
    <property type="entry name" value="SH3_10"/>
    <property type="match status" value="1"/>
</dbReference>
<sequence>MDSKEKKKKKSSSKDKKRRHSSSSSQGKMGSKKVVSSLEDCMIWIQQEQKNLREAAFGNTLVALKEETEKQRKKHALITEFKGFMEKIRSKKYTEEEVGNMDTAYDSLLTLSLERQKCLESLTKIVEIEELFQKVSAEVDTRALELVSQQQEVNEQILYDANTAKTYQSCMGAVKKSWSWLSDLTWCMEVHESHAAEYHKFFHEVKHYEDSLAQFISEMSKSTREKYAKQNKNVQQQILDIRETTRRLLELQTTVETLFERSGTIVPLKWRKEMPPNPLKMKALAAYEHKDFVVAEDDEVTLLDNTHGTKWKVRSASGVESIAPAILFLIPSPDSEAVDKANGLRQRMVNIWEHSLRTLRSQTLRLLTRVINGVDSSELGVLNPAQTQDVMKLLKDSLRKLRIDEPGGADLRDFLHSIHSFAKLLQDSKVDQDEGRRHSATKFFVEWKQVEKMVDTFEELAIYADDYTNTVDKSSNTKYYLCFDDEGKLRWCSNGYIERMKHVELDTDIPLTIEHNEVQLMIIFEKAQDDDEEQQSDMMTVSSALETIEEEMFSSDFMRESQTFSITGVLDPRTDEIVSIFSAVADGIVDRKDGVYRNPVTGESMPIPEAMNRGFII</sequence>
<dbReference type="GO" id="GO:0005198">
    <property type="term" value="F:structural molecule activity"/>
    <property type="evidence" value="ECO:0007669"/>
    <property type="project" value="TreeGrafter"/>
</dbReference>
<evidence type="ECO:0000259" key="4">
    <source>
        <dbReference type="Pfam" id="PF17902"/>
    </source>
</evidence>
<dbReference type="GO" id="GO:0005737">
    <property type="term" value="C:cytoplasm"/>
    <property type="evidence" value="ECO:0007669"/>
    <property type="project" value="TreeGrafter"/>
</dbReference>
<dbReference type="STRING" id="7574.A0A1S3HWS4"/>
<dbReference type="Gene3D" id="1.20.58.60">
    <property type="match status" value="2"/>
</dbReference>
<keyword evidence="1" id="KW-0597">Phosphoprotein</keyword>
<dbReference type="Proteomes" id="UP000085678">
    <property type="component" value="Unplaced"/>
</dbReference>
<keyword evidence="2" id="KW-0677">Repeat</keyword>
<feature type="region of interest" description="Disordered" evidence="3">
    <location>
        <begin position="1"/>
        <end position="33"/>
    </location>
</feature>
<evidence type="ECO:0000256" key="2">
    <source>
        <dbReference type="ARBA" id="ARBA00022737"/>
    </source>
</evidence>
<dbReference type="GO" id="GO:0042060">
    <property type="term" value="P:wound healing"/>
    <property type="evidence" value="ECO:0007669"/>
    <property type="project" value="TreeGrafter"/>
</dbReference>